<comment type="caution">
    <text evidence="10">The sequence shown here is derived from an EMBL/GenBank/DDBJ whole genome shotgun (WGS) entry which is preliminary data.</text>
</comment>
<dbReference type="InterPro" id="IPR043597">
    <property type="entry name" value="TPH_dom"/>
</dbReference>
<evidence type="ECO:0000259" key="9">
    <source>
        <dbReference type="Pfam" id="PF13868"/>
    </source>
</evidence>
<gene>
    <name evidence="10" type="ORF">PV327_010589</name>
</gene>
<organism evidence="10 11">
    <name type="scientific">Microctonus hyperodae</name>
    <name type="common">Parasitoid wasp</name>
    <dbReference type="NCBI Taxonomy" id="165561"/>
    <lineage>
        <taxon>Eukaryota</taxon>
        <taxon>Metazoa</taxon>
        <taxon>Ecdysozoa</taxon>
        <taxon>Arthropoda</taxon>
        <taxon>Hexapoda</taxon>
        <taxon>Insecta</taxon>
        <taxon>Pterygota</taxon>
        <taxon>Neoptera</taxon>
        <taxon>Endopterygota</taxon>
        <taxon>Hymenoptera</taxon>
        <taxon>Apocrita</taxon>
        <taxon>Ichneumonoidea</taxon>
        <taxon>Braconidae</taxon>
        <taxon>Euphorinae</taxon>
        <taxon>Microctonus</taxon>
    </lineage>
</organism>
<evidence type="ECO:0000256" key="1">
    <source>
        <dbReference type="ARBA" id="ARBA00004230"/>
    </source>
</evidence>
<keyword evidence="3 8" id="KW-0175">Coiled coil</keyword>
<keyword evidence="2" id="KW-0282">Flagellum</keyword>
<evidence type="ECO:0000313" key="10">
    <source>
        <dbReference type="EMBL" id="KAK0174869.1"/>
    </source>
</evidence>
<proteinExistence type="inferred from homology"/>
<reference evidence="10" key="2">
    <citation type="submission" date="2023-03" db="EMBL/GenBank/DDBJ databases">
        <authorList>
            <person name="Inwood S.N."/>
            <person name="Skelly J.G."/>
            <person name="Guhlin J."/>
            <person name="Harrop T.W.R."/>
            <person name="Goldson S.G."/>
            <person name="Dearden P.K."/>
        </authorList>
    </citation>
    <scope>NUCLEOTIDE SEQUENCE</scope>
    <source>
        <strain evidence="10">Lincoln</strain>
        <tissue evidence="10">Whole body</tissue>
    </source>
</reference>
<sequence length="459" mass="56003">MKQTIFCPTPKIISRMEYENFRKSAQEGLMLDKQKRISCDDITNIKDDLFTQSMARKAKIHEIDRKKIREKSLKLNKLDDEAKAQATHLLERANDLKIEQEEEILLCNKLILESKCRAIRDLQVAEKKLIKEELKKEDERLNEMMENKEKIIIEEEKREAVKSTEKQRTFARLLQNQIMENEEQRIIEFERKQEEAKLTNLDNIAWQEAEIHKANKIKHDNELMRKQMLLENMRLIRVKEIEREEERILDMRIRKFQKEKEERDRNIAEARRIINAKKDAERAKIATRTMQTFNLQEQIEELNIARVREEVEREWRNREKMEALKKLEERQKFAEAREEQIKCRKILQAMEMEREKREFDRILKIQKEAMHKEEQMREKRNREAEEYRNQVLKQMDEKFREKIEKRNKKIEEGLVINIQMQMRTKKLKDAIERKCNEMRENKVPEIYINNVKMLIDKIK</sequence>
<dbReference type="GO" id="GO:0031514">
    <property type="term" value="C:motile cilium"/>
    <property type="evidence" value="ECO:0007669"/>
    <property type="project" value="UniProtKB-SubCell"/>
</dbReference>
<feature type="coiled-coil region" evidence="8">
    <location>
        <begin position="317"/>
        <end position="397"/>
    </location>
</feature>
<dbReference type="Proteomes" id="UP001168972">
    <property type="component" value="Unassembled WGS sequence"/>
</dbReference>
<evidence type="ECO:0000256" key="6">
    <source>
        <dbReference type="ARBA" id="ARBA00034116"/>
    </source>
</evidence>
<reference evidence="10" key="1">
    <citation type="journal article" date="2023" name="bioRxiv">
        <title>Scaffold-level genome assemblies of two parasitoid biocontrol wasps reveal the parthenogenesis mechanism and an associated novel virus.</title>
        <authorList>
            <person name="Inwood S."/>
            <person name="Skelly J."/>
            <person name="Guhlin J."/>
            <person name="Harrop T."/>
            <person name="Goldson S."/>
            <person name="Dearden P."/>
        </authorList>
    </citation>
    <scope>NUCLEOTIDE SEQUENCE</scope>
    <source>
        <strain evidence="10">Lincoln</strain>
        <tissue evidence="10">Whole body</tissue>
    </source>
</reference>
<dbReference type="Pfam" id="PF13868">
    <property type="entry name" value="TPH"/>
    <property type="match status" value="1"/>
</dbReference>
<dbReference type="AlphaFoldDB" id="A0AA39FS92"/>
<feature type="coiled-coil region" evidence="8">
    <location>
        <begin position="83"/>
        <end position="154"/>
    </location>
</feature>
<accession>A0AA39FS92</accession>
<evidence type="ECO:0000256" key="7">
    <source>
        <dbReference type="ARBA" id="ARBA00034142"/>
    </source>
</evidence>
<name>A0AA39FS92_MICHY</name>
<comment type="similarity">
    <text evidence="6">Belongs to the CFAP45 family.</text>
</comment>
<evidence type="ECO:0000256" key="4">
    <source>
        <dbReference type="ARBA" id="ARBA00023069"/>
    </source>
</evidence>
<dbReference type="PANTHER" id="PTHR15504:SF0">
    <property type="entry name" value="CILIA- AND FLAGELLA-ASSOCIATED PROTEIN 45"/>
    <property type="match status" value="1"/>
</dbReference>
<evidence type="ECO:0000313" key="11">
    <source>
        <dbReference type="Proteomes" id="UP001168972"/>
    </source>
</evidence>
<keyword evidence="4" id="KW-0969">Cilium</keyword>
<evidence type="ECO:0000256" key="8">
    <source>
        <dbReference type="SAM" id="Coils"/>
    </source>
</evidence>
<comment type="subcellular location">
    <subcellularLocation>
        <location evidence="1">Cell projection</location>
        <location evidence="1">Cilium</location>
        <location evidence="1">Flagellum</location>
    </subcellularLocation>
</comment>
<keyword evidence="5" id="KW-0966">Cell projection</keyword>
<evidence type="ECO:0000256" key="2">
    <source>
        <dbReference type="ARBA" id="ARBA00022846"/>
    </source>
</evidence>
<dbReference type="InterPro" id="IPR033253">
    <property type="entry name" value="CFAP45"/>
</dbReference>
<dbReference type="PANTHER" id="PTHR15504">
    <property type="entry name" value="NASOPHARYNGEAL EPITHELIUM SPECIFIC PROTEIN 1"/>
    <property type="match status" value="1"/>
</dbReference>
<feature type="domain" description="Trichohyalin-plectin-homology" evidence="9">
    <location>
        <begin position="99"/>
        <end position="445"/>
    </location>
</feature>
<protein>
    <recommendedName>
        <fullName evidence="7">Cilia- and flagella-associated protein 45</fullName>
    </recommendedName>
</protein>
<keyword evidence="11" id="KW-1185">Reference proteome</keyword>
<evidence type="ECO:0000256" key="5">
    <source>
        <dbReference type="ARBA" id="ARBA00023273"/>
    </source>
</evidence>
<evidence type="ECO:0000256" key="3">
    <source>
        <dbReference type="ARBA" id="ARBA00023054"/>
    </source>
</evidence>
<dbReference type="EMBL" id="JAQQBR010000006">
    <property type="protein sequence ID" value="KAK0174869.1"/>
    <property type="molecule type" value="Genomic_DNA"/>
</dbReference>